<dbReference type="SUPFAM" id="SSF52833">
    <property type="entry name" value="Thioredoxin-like"/>
    <property type="match status" value="1"/>
</dbReference>
<feature type="domain" description="Glutathione S-transferase UstS-like C-terminal" evidence="2">
    <location>
        <begin position="121"/>
        <end position="228"/>
    </location>
</feature>
<proteinExistence type="predicted"/>
<evidence type="ECO:0000313" key="4">
    <source>
        <dbReference type="Proteomes" id="UP000295703"/>
    </source>
</evidence>
<evidence type="ECO:0000313" key="3">
    <source>
        <dbReference type="EMBL" id="TDZ34259.1"/>
    </source>
</evidence>
<dbReference type="Pfam" id="PF22041">
    <property type="entry name" value="GST_C_7"/>
    <property type="match status" value="1"/>
</dbReference>
<accession>A0A4V3HS39</accession>
<dbReference type="AlphaFoldDB" id="A0A4V3HS39"/>
<protein>
    <submittedName>
        <fullName evidence="3">Glutathione S-transferase-like protein ustS</fullName>
    </submittedName>
</protein>
<reference evidence="3 4" key="1">
    <citation type="submission" date="2018-12" db="EMBL/GenBank/DDBJ databases">
        <title>Genome sequence and assembly of Colletotrichum trifolii.</title>
        <authorList>
            <person name="Gan P."/>
            <person name="Shirasu K."/>
        </authorList>
    </citation>
    <scope>NUCLEOTIDE SEQUENCE [LARGE SCALE GENOMIC DNA]</scope>
    <source>
        <strain evidence="3 4">543-2</strain>
    </source>
</reference>
<dbReference type="Gene3D" id="3.40.30.10">
    <property type="entry name" value="Glutaredoxin"/>
    <property type="match status" value="1"/>
</dbReference>
<evidence type="ECO:0000259" key="2">
    <source>
        <dbReference type="Pfam" id="PF22041"/>
    </source>
</evidence>
<dbReference type="Pfam" id="PF13409">
    <property type="entry name" value="GST_N_2"/>
    <property type="match status" value="1"/>
</dbReference>
<dbReference type="GO" id="GO:0016740">
    <property type="term" value="F:transferase activity"/>
    <property type="evidence" value="ECO:0007669"/>
    <property type="project" value="UniProtKB-KW"/>
</dbReference>
<dbReference type="STRING" id="5466.A0A4V3HS39"/>
<dbReference type="InterPro" id="IPR036282">
    <property type="entry name" value="Glutathione-S-Trfase_C_sf"/>
</dbReference>
<dbReference type="EMBL" id="RYZW01000397">
    <property type="protein sequence ID" value="TDZ34259.1"/>
    <property type="molecule type" value="Genomic_DNA"/>
</dbReference>
<dbReference type="SUPFAM" id="SSF47616">
    <property type="entry name" value="GST C-terminal domain-like"/>
    <property type="match status" value="1"/>
</dbReference>
<organism evidence="3 4">
    <name type="scientific">Colletotrichum trifolii</name>
    <dbReference type="NCBI Taxonomy" id="5466"/>
    <lineage>
        <taxon>Eukaryota</taxon>
        <taxon>Fungi</taxon>
        <taxon>Dikarya</taxon>
        <taxon>Ascomycota</taxon>
        <taxon>Pezizomycotina</taxon>
        <taxon>Sordariomycetes</taxon>
        <taxon>Hypocreomycetidae</taxon>
        <taxon>Glomerellales</taxon>
        <taxon>Glomerellaceae</taxon>
        <taxon>Colletotrichum</taxon>
        <taxon>Colletotrichum orbiculare species complex</taxon>
    </lineage>
</organism>
<dbReference type="Proteomes" id="UP000295703">
    <property type="component" value="Unassembled WGS sequence"/>
</dbReference>
<dbReference type="InterPro" id="IPR036249">
    <property type="entry name" value="Thioredoxin-like_sf"/>
</dbReference>
<keyword evidence="3" id="KW-0808">Transferase</keyword>
<comment type="caution">
    <text evidence="3">The sequence shown here is derived from an EMBL/GenBank/DDBJ whole genome shotgun (WGS) entry which is preliminary data.</text>
</comment>
<dbReference type="InterPro" id="IPR004045">
    <property type="entry name" value="Glutathione_S-Trfase_N"/>
</dbReference>
<keyword evidence="4" id="KW-1185">Reference proteome</keyword>
<gene>
    <name evidence="3" type="primary">ustS-0</name>
    <name evidence="3" type="ORF">CTRI78_v011624</name>
</gene>
<evidence type="ECO:0000259" key="1">
    <source>
        <dbReference type="Pfam" id="PF13409"/>
    </source>
</evidence>
<feature type="domain" description="GST N-terminal" evidence="1">
    <location>
        <begin position="23"/>
        <end position="96"/>
    </location>
</feature>
<dbReference type="InterPro" id="IPR054416">
    <property type="entry name" value="GST_UstS-like_C"/>
</dbReference>
<dbReference type="Gene3D" id="1.20.1050.10">
    <property type="match status" value="1"/>
</dbReference>
<sequence length="248" mass="28222">MSSLSAKITFYDLARRVKPNRCWSYNAWKTRLVLNYKKIPYSTAWVNHDTIGPTLEAIGIRANTSGQDFPYTVPTIQLPGKAAITDSTVIVTELESLYPFPALNLDSDLQNEADRVTFMTCMPLFAIYMPEVARSIIEESTVPTFNKSREKRFGMSLEELERARGGEQAWKAAEPGMSAMKNLLTSRKKDEGPFIMGSQVCYADFILVASLETLRKAGNGMFERFLEWDSCFRDLYEACLVWFENDQQ</sequence>
<name>A0A4V3HS39_COLTR</name>